<evidence type="ECO:0000313" key="2">
    <source>
        <dbReference type="EMBL" id="EPQ58832.1"/>
    </source>
</evidence>
<dbReference type="HOGENOM" id="CLU_1258772_0_0_1"/>
<name>S7QI05_GLOTA</name>
<dbReference type="Proteomes" id="UP000030669">
    <property type="component" value="Unassembled WGS sequence"/>
</dbReference>
<evidence type="ECO:0000313" key="3">
    <source>
        <dbReference type="Proteomes" id="UP000030669"/>
    </source>
</evidence>
<feature type="compositionally biased region" description="Basic and acidic residues" evidence="1">
    <location>
        <begin position="44"/>
        <end position="66"/>
    </location>
</feature>
<dbReference type="AlphaFoldDB" id="S7QI05"/>
<dbReference type="GeneID" id="19303405"/>
<dbReference type="KEGG" id="gtr:GLOTRDRAFT_135861"/>
<dbReference type="EMBL" id="KB469297">
    <property type="protein sequence ID" value="EPQ58832.1"/>
    <property type="molecule type" value="Genomic_DNA"/>
</dbReference>
<dbReference type="RefSeq" id="XP_007861980.1">
    <property type="nucleotide sequence ID" value="XM_007863789.1"/>
</dbReference>
<reference evidence="2 3" key="1">
    <citation type="journal article" date="2012" name="Science">
        <title>The Paleozoic origin of enzymatic lignin decomposition reconstructed from 31 fungal genomes.</title>
        <authorList>
            <person name="Floudas D."/>
            <person name="Binder M."/>
            <person name="Riley R."/>
            <person name="Barry K."/>
            <person name="Blanchette R.A."/>
            <person name="Henrissat B."/>
            <person name="Martinez A.T."/>
            <person name="Otillar R."/>
            <person name="Spatafora J.W."/>
            <person name="Yadav J.S."/>
            <person name="Aerts A."/>
            <person name="Benoit I."/>
            <person name="Boyd A."/>
            <person name="Carlson A."/>
            <person name="Copeland A."/>
            <person name="Coutinho P.M."/>
            <person name="de Vries R.P."/>
            <person name="Ferreira P."/>
            <person name="Findley K."/>
            <person name="Foster B."/>
            <person name="Gaskell J."/>
            <person name="Glotzer D."/>
            <person name="Gorecki P."/>
            <person name="Heitman J."/>
            <person name="Hesse C."/>
            <person name="Hori C."/>
            <person name="Igarashi K."/>
            <person name="Jurgens J.A."/>
            <person name="Kallen N."/>
            <person name="Kersten P."/>
            <person name="Kohler A."/>
            <person name="Kuees U."/>
            <person name="Kumar T.K.A."/>
            <person name="Kuo A."/>
            <person name="LaButti K."/>
            <person name="Larrondo L.F."/>
            <person name="Lindquist E."/>
            <person name="Ling A."/>
            <person name="Lombard V."/>
            <person name="Lucas S."/>
            <person name="Lundell T."/>
            <person name="Martin R."/>
            <person name="McLaughlin D.J."/>
            <person name="Morgenstern I."/>
            <person name="Morin E."/>
            <person name="Murat C."/>
            <person name="Nagy L.G."/>
            <person name="Nolan M."/>
            <person name="Ohm R.A."/>
            <person name="Patyshakuliyeva A."/>
            <person name="Rokas A."/>
            <person name="Ruiz-Duenas F.J."/>
            <person name="Sabat G."/>
            <person name="Salamov A."/>
            <person name="Samejima M."/>
            <person name="Schmutz J."/>
            <person name="Slot J.C."/>
            <person name="St John F."/>
            <person name="Stenlid J."/>
            <person name="Sun H."/>
            <person name="Sun S."/>
            <person name="Syed K."/>
            <person name="Tsang A."/>
            <person name="Wiebenga A."/>
            <person name="Young D."/>
            <person name="Pisabarro A."/>
            <person name="Eastwood D.C."/>
            <person name="Martin F."/>
            <person name="Cullen D."/>
            <person name="Grigoriev I.V."/>
            <person name="Hibbett D.S."/>
        </authorList>
    </citation>
    <scope>NUCLEOTIDE SEQUENCE [LARGE SCALE GENOMIC DNA]</scope>
    <source>
        <strain evidence="2 3">ATCC 11539</strain>
    </source>
</reference>
<sequence length="220" mass="24225">MTLGSRCTLPATRRGLEARIAGFHWRLQKSRDGRAQARARKESKKSSEQVSNEKTRMQLDKPDRALSRQAVTSSDKGHPGASPSPGDGRTPENPNGRRISLAGTDSDLPLYYPTPEQADITNPFLSVYPISPVPSTSRFSSYIHHRYNQSCPELPLLDSTVNNTPPRHALLDGGSEVLSDLMRVESAGVQALSRRGKNVNIPSGRRQAYAYLIPNIHNLS</sequence>
<keyword evidence="3" id="KW-1185">Reference proteome</keyword>
<feature type="non-terminal residue" evidence="2">
    <location>
        <position position="220"/>
    </location>
</feature>
<protein>
    <submittedName>
        <fullName evidence="2">Uncharacterized protein</fullName>
    </submittedName>
</protein>
<feature type="region of interest" description="Disordered" evidence="1">
    <location>
        <begin position="28"/>
        <end position="113"/>
    </location>
</feature>
<proteinExistence type="predicted"/>
<accession>S7QI05</accession>
<gene>
    <name evidence="2" type="ORF">GLOTRDRAFT_135861</name>
</gene>
<organism evidence="2 3">
    <name type="scientific">Gloeophyllum trabeum (strain ATCC 11539 / FP-39264 / Madison 617)</name>
    <name type="common">Brown rot fungus</name>
    <dbReference type="NCBI Taxonomy" id="670483"/>
    <lineage>
        <taxon>Eukaryota</taxon>
        <taxon>Fungi</taxon>
        <taxon>Dikarya</taxon>
        <taxon>Basidiomycota</taxon>
        <taxon>Agaricomycotina</taxon>
        <taxon>Agaricomycetes</taxon>
        <taxon>Gloeophyllales</taxon>
        <taxon>Gloeophyllaceae</taxon>
        <taxon>Gloeophyllum</taxon>
    </lineage>
</organism>
<evidence type="ECO:0000256" key="1">
    <source>
        <dbReference type="SAM" id="MobiDB-lite"/>
    </source>
</evidence>